<name>A0AAD6MGL3_9ROSI</name>
<accession>A0AAD6MGL3</accession>
<dbReference type="AlphaFoldDB" id="A0AAD6MGL3"/>
<dbReference type="Proteomes" id="UP001164929">
    <property type="component" value="Chromosome 9"/>
</dbReference>
<sequence length="59" mass="6960">MSSNDAIYIRSQSATRCLNFPITLTKHLLYDGPFFILWRSMLGLLHSDATRFWKSWVPR</sequence>
<evidence type="ECO:0000313" key="1">
    <source>
        <dbReference type="EMBL" id="KAJ6984961.1"/>
    </source>
</evidence>
<protein>
    <submittedName>
        <fullName evidence="1">Uncharacterized protein</fullName>
    </submittedName>
</protein>
<gene>
    <name evidence="1" type="ORF">NC653_023070</name>
</gene>
<dbReference type="EMBL" id="JAQIZT010000009">
    <property type="protein sequence ID" value="KAJ6984961.1"/>
    <property type="molecule type" value="Genomic_DNA"/>
</dbReference>
<reference evidence="1" key="1">
    <citation type="journal article" date="2023" name="Mol. Ecol. Resour.">
        <title>Chromosome-level genome assembly of a triploid poplar Populus alba 'Berolinensis'.</title>
        <authorList>
            <person name="Chen S."/>
            <person name="Yu Y."/>
            <person name="Wang X."/>
            <person name="Wang S."/>
            <person name="Zhang T."/>
            <person name="Zhou Y."/>
            <person name="He R."/>
            <person name="Meng N."/>
            <person name="Wang Y."/>
            <person name="Liu W."/>
            <person name="Liu Z."/>
            <person name="Liu J."/>
            <person name="Guo Q."/>
            <person name="Huang H."/>
            <person name="Sederoff R.R."/>
            <person name="Wang G."/>
            <person name="Qu G."/>
            <person name="Chen S."/>
        </authorList>
    </citation>
    <scope>NUCLEOTIDE SEQUENCE</scope>
    <source>
        <strain evidence="1">SC-2020</strain>
    </source>
</reference>
<keyword evidence="2" id="KW-1185">Reference proteome</keyword>
<comment type="caution">
    <text evidence="1">The sequence shown here is derived from an EMBL/GenBank/DDBJ whole genome shotgun (WGS) entry which is preliminary data.</text>
</comment>
<evidence type="ECO:0000313" key="2">
    <source>
        <dbReference type="Proteomes" id="UP001164929"/>
    </source>
</evidence>
<proteinExistence type="predicted"/>
<organism evidence="1 2">
    <name type="scientific">Populus alba x Populus x berolinensis</name>
    <dbReference type="NCBI Taxonomy" id="444605"/>
    <lineage>
        <taxon>Eukaryota</taxon>
        <taxon>Viridiplantae</taxon>
        <taxon>Streptophyta</taxon>
        <taxon>Embryophyta</taxon>
        <taxon>Tracheophyta</taxon>
        <taxon>Spermatophyta</taxon>
        <taxon>Magnoliopsida</taxon>
        <taxon>eudicotyledons</taxon>
        <taxon>Gunneridae</taxon>
        <taxon>Pentapetalae</taxon>
        <taxon>rosids</taxon>
        <taxon>fabids</taxon>
        <taxon>Malpighiales</taxon>
        <taxon>Salicaceae</taxon>
        <taxon>Saliceae</taxon>
        <taxon>Populus</taxon>
    </lineage>
</organism>